<dbReference type="Proteomes" id="UP001211421">
    <property type="component" value="Unassembled WGS sequence"/>
</dbReference>
<comment type="caution">
    <text evidence="1">The sequence shown here is derived from an EMBL/GenBank/DDBJ whole genome shotgun (WGS) entry which is preliminary data.</text>
</comment>
<evidence type="ECO:0000313" key="1">
    <source>
        <dbReference type="EMBL" id="MDB8742958.1"/>
    </source>
</evidence>
<dbReference type="InterPro" id="IPR058154">
    <property type="entry name" value="Bxb1_TTP-like"/>
</dbReference>
<dbReference type="AlphaFoldDB" id="A0AAW6DXS5"/>
<reference evidence="1" key="1">
    <citation type="submission" date="2023-01" db="EMBL/GenBank/DDBJ databases">
        <title>Human gut microbiome strain richness.</title>
        <authorList>
            <person name="Chen-Liaw A."/>
        </authorList>
    </citation>
    <scope>NUCLEOTIDE SEQUENCE</scope>
    <source>
        <strain evidence="1">D59st1_B8_D59t2_181005</strain>
    </source>
</reference>
<dbReference type="RefSeq" id="WP_195552117.1">
    <property type="nucleotide sequence ID" value="NZ_JADMNX010000010.1"/>
</dbReference>
<dbReference type="Pfam" id="PF25681">
    <property type="entry name" value="Phage_TTP_17"/>
    <property type="match status" value="1"/>
</dbReference>
<organism evidence="1 2">
    <name type="scientific">Ruminococcus bicirculans</name>
    <name type="common">ex Wegman et al. 2014</name>
    <dbReference type="NCBI Taxonomy" id="1160721"/>
    <lineage>
        <taxon>Bacteria</taxon>
        <taxon>Bacillati</taxon>
        <taxon>Bacillota</taxon>
        <taxon>Clostridia</taxon>
        <taxon>Eubacteriales</taxon>
        <taxon>Oscillospiraceae</taxon>
        <taxon>Ruminococcus</taxon>
    </lineage>
</organism>
<sequence>MSNTNNANNVTAGKPKIGGAVYRAPKGTTLPTDATSALAAEFKCLGYCSEDGLSNGNDRSNSNVSAWGGDVVLNMTNAGSDTFTLTLIETLNEEVLKTVYGSDNVTTALEGKDITVAVNGGSDEESVYVFELILKDGALKRIVVPCASVTALGEIKYIDTDAVGYNITLTAVNDSKGNSHYEYIHLKSE</sequence>
<dbReference type="EMBL" id="JAQMLS010000010">
    <property type="protein sequence ID" value="MDB8742958.1"/>
    <property type="molecule type" value="Genomic_DNA"/>
</dbReference>
<accession>A0AAW6DXS5</accession>
<gene>
    <name evidence="1" type="ORF">PNV70_12880</name>
</gene>
<proteinExistence type="predicted"/>
<protein>
    <submittedName>
        <fullName evidence="1">Phage tail protein</fullName>
    </submittedName>
</protein>
<evidence type="ECO:0000313" key="2">
    <source>
        <dbReference type="Proteomes" id="UP001211421"/>
    </source>
</evidence>
<name>A0AAW6DXS5_9FIRM</name>